<proteinExistence type="predicted"/>
<evidence type="ECO:0000313" key="2">
    <source>
        <dbReference type="Proteomes" id="UP000001880"/>
    </source>
</evidence>
<protein>
    <recommendedName>
        <fullName evidence="3">LTD domain-containing protein</fullName>
    </recommendedName>
</protein>
<evidence type="ECO:0000313" key="1">
    <source>
        <dbReference type="EMBL" id="ACY17987.1"/>
    </source>
</evidence>
<dbReference type="STRING" id="502025.Hoch_5504"/>
<name>D0LZK8_HALO1</name>
<sequence>MAIRIIEIHPADEPEALNQEWFVLENQGEKPFSTRNCTLSVGRKGQRKSAHLGTIDPGFVISPGEKVRVLTGHPSRKAHGKPPEDEVKQYSLFLNSSVLRGAGSVLTLALRSLPVAKAAYDPDAESGVRPPRK</sequence>
<dbReference type="SUPFAM" id="SSF74853">
    <property type="entry name" value="Lamin A/C globular tail domain"/>
    <property type="match status" value="1"/>
</dbReference>
<dbReference type="RefSeq" id="WP_012830579.1">
    <property type="nucleotide sequence ID" value="NC_013440.1"/>
</dbReference>
<dbReference type="HOGENOM" id="CLU_1903789_0_0_7"/>
<dbReference type="Proteomes" id="UP000001880">
    <property type="component" value="Chromosome"/>
</dbReference>
<dbReference type="EMBL" id="CP001804">
    <property type="protein sequence ID" value="ACY17987.1"/>
    <property type="molecule type" value="Genomic_DNA"/>
</dbReference>
<gene>
    <name evidence="1" type="ordered locus">Hoch_5504</name>
</gene>
<dbReference type="KEGG" id="hoh:Hoch_5504"/>
<reference evidence="1 2" key="1">
    <citation type="journal article" date="2010" name="Stand. Genomic Sci.">
        <title>Complete genome sequence of Haliangium ochraceum type strain (SMP-2).</title>
        <authorList>
            <consortium name="US DOE Joint Genome Institute (JGI-PGF)"/>
            <person name="Ivanova N."/>
            <person name="Daum C."/>
            <person name="Lang E."/>
            <person name="Abt B."/>
            <person name="Kopitz M."/>
            <person name="Saunders E."/>
            <person name="Lapidus A."/>
            <person name="Lucas S."/>
            <person name="Glavina Del Rio T."/>
            <person name="Nolan M."/>
            <person name="Tice H."/>
            <person name="Copeland A."/>
            <person name="Cheng J.F."/>
            <person name="Chen F."/>
            <person name="Bruce D."/>
            <person name="Goodwin L."/>
            <person name="Pitluck S."/>
            <person name="Mavromatis K."/>
            <person name="Pati A."/>
            <person name="Mikhailova N."/>
            <person name="Chen A."/>
            <person name="Palaniappan K."/>
            <person name="Land M."/>
            <person name="Hauser L."/>
            <person name="Chang Y.J."/>
            <person name="Jeffries C.D."/>
            <person name="Detter J.C."/>
            <person name="Brettin T."/>
            <person name="Rohde M."/>
            <person name="Goker M."/>
            <person name="Bristow J."/>
            <person name="Markowitz V."/>
            <person name="Eisen J.A."/>
            <person name="Hugenholtz P."/>
            <person name="Kyrpides N.C."/>
            <person name="Klenk H.P."/>
        </authorList>
    </citation>
    <scope>NUCLEOTIDE SEQUENCE [LARGE SCALE GENOMIC DNA]</scope>
    <source>
        <strain evidence="2">DSM 14365 / CIP 107738 / JCM 11303 / AJ 13395 / SMP-2</strain>
    </source>
</reference>
<accession>D0LZK8</accession>
<keyword evidence="2" id="KW-1185">Reference proteome</keyword>
<organism evidence="1 2">
    <name type="scientific">Haliangium ochraceum (strain DSM 14365 / JCM 11303 / SMP-2)</name>
    <dbReference type="NCBI Taxonomy" id="502025"/>
    <lineage>
        <taxon>Bacteria</taxon>
        <taxon>Pseudomonadati</taxon>
        <taxon>Myxococcota</taxon>
        <taxon>Polyangia</taxon>
        <taxon>Haliangiales</taxon>
        <taxon>Kofleriaceae</taxon>
        <taxon>Haliangium</taxon>
    </lineage>
</organism>
<evidence type="ECO:0008006" key="3">
    <source>
        <dbReference type="Google" id="ProtNLM"/>
    </source>
</evidence>
<dbReference type="InterPro" id="IPR036415">
    <property type="entry name" value="Lamin_tail_dom_sf"/>
</dbReference>
<dbReference type="AlphaFoldDB" id="D0LZK8"/>